<sequence>MSTPGFNNGSSSTQTRSETSSWDGFDNGETFGVPSLTFKDGVAAKLKWFHVPKSKHFALRTICVPDVSLELGNLRWSAPILGKKKIHALSRPYNAMSDKTSCWKRLGTLAATDATTDPLSSELINPKQNRIS</sequence>
<gene>
    <name evidence="2" type="ORF">AXG93_2121s1140</name>
</gene>
<accession>A0A176WCT2</accession>
<comment type="caution">
    <text evidence="2">The sequence shown here is derived from an EMBL/GenBank/DDBJ whole genome shotgun (WGS) entry which is preliminary data.</text>
</comment>
<evidence type="ECO:0000313" key="2">
    <source>
        <dbReference type="EMBL" id="OAE30441.1"/>
    </source>
</evidence>
<dbReference type="AlphaFoldDB" id="A0A176WCT2"/>
<name>A0A176WCT2_MARPO</name>
<evidence type="ECO:0000313" key="3">
    <source>
        <dbReference type="Proteomes" id="UP000077202"/>
    </source>
</evidence>
<dbReference type="Proteomes" id="UP000077202">
    <property type="component" value="Unassembled WGS sequence"/>
</dbReference>
<organism evidence="2 3">
    <name type="scientific">Marchantia polymorpha subsp. ruderalis</name>
    <dbReference type="NCBI Taxonomy" id="1480154"/>
    <lineage>
        <taxon>Eukaryota</taxon>
        <taxon>Viridiplantae</taxon>
        <taxon>Streptophyta</taxon>
        <taxon>Embryophyta</taxon>
        <taxon>Marchantiophyta</taxon>
        <taxon>Marchantiopsida</taxon>
        <taxon>Marchantiidae</taxon>
        <taxon>Marchantiales</taxon>
        <taxon>Marchantiaceae</taxon>
        <taxon>Marchantia</taxon>
    </lineage>
</organism>
<dbReference type="EMBL" id="LVLJ01001331">
    <property type="protein sequence ID" value="OAE30441.1"/>
    <property type="molecule type" value="Genomic_DNA"/>
</dbReference>
<keyword evidence="3" id="KW-1185">Reference proteome</keyword>
<proteinExistence type="predicted"/>
<evidence type="ECO:0000256" key="1">
    <source>
        <dbReference type="SAM" id="MobiDB-lite"/>
    </source>
</evidence>
<feature type="compositionally biased region" description="Low complexity" evidence="1">
    <location>
        <begin position="10"/>
        <end position="21"/>
    </location>
</feature>
<protein>
    <submittedName>
        <fullName evidence="2">Uncharacterized protein</fullName>
    </submittedName>
</protein>
<reference evidence="2" key="1">
    <citation type="submission" date="2016-03" db="EMBL/GenBank/DDBJ databases">
        <title>Mechanisms controlling the formation of the plant cell surface in tip-growing cells are functionally conserved among land plants.</title>
        <authorList>
            <person name="Honkanen S."/>
            <person name="Jones V.A."/>
            <person name="Morieri G."/>
            <person name="Champion C."/>
            <person name="Hetherington A.J."/>
            <person name="Kelly S."/>
            <person name="Saint-Marcoux D."/>
            <person name="Proust H."/>
            <person name="Prescott H."/>
            <person name="Dolan L."/>
        </authorList>
    </citation>
    <scope>NUCLEOTIDE SEQUENCE [LARGE SCALE GENOMIC DNA]</scope>
    <source>
        <tissue evidence="2">Whole gametophyte</tissue>
    </source>
</reference>
<feature type="region of interest" description="Disordered" evidence="1">
    <location>
        <begin position="1"/>
        <end position="26"/>
    </location>
</feature>